<dbReference type="STRING" id="71139.A0A059C094"/>
<sequence>MQKQKMLLKDFLREDPRPHSSNIEAATLLRSRSRKIPALETMINAFKNIPFTSSVNKPYSMIFLRSLSRKLSAQRLPKKSRKDDGHGGGGEQAKMTVKIKDIIRWTSFRDLAEERSWPSDFRSSPPHQCSSTATVTTTGSSSSTESNSNGSSWCESDFTLEFSPPWNGNFQEYSEPCVGKYTVEALPGPKTRSFCDVERKRVSFYEEEEQHSPVSVIDAEFGEDEGFSWSRDQSRDNTSTEDAQFLLRQPWQFESVAYVQSSTSLGDVDERSDEEEDDEFREEQGDSNEPTEQKATMLLNQVKASSSGLSMKTNVDMLLLDYFINELATPGCDTTNDDSELMMVSTAKSWMNNELSAKCEWGINSKKDSYLREMDRGEKWRKFEEEKEEIALEVEAKIMGILVDELLSDFILN</sequence>
<organism evidence="2">
    <name type="scientific">Eucalyptus grandis</name>
    <name type="common">Flooded gum</name>
    <dbReference type="NCBI Taxonomy" id="71139"/>
    <lineage>
        <taxon>Eukaryota</taxon>
        <taxon>Viridiplantae</taxon>
        <taxon>Streptophyta</taxon>
        <taxon>Embryophyta</taxon>
        <taxon>Tracheophyta</taxon>
        <taxon>Spermatophyta</taxon>
        <taxon>Magnoliopsida</taxon>
        <taxon>eudicotyledons</taxon>
        <taxon>Gunneridae</taxon>
        <taxon>Pentapetalae</taxon>
        <taxon>rosids</taxon>
        <taxon>malvids</taxon>
        <taxon>Myrtales</taxon>
        <taxon>Myrtaceae</taxon>
        <taxon>Myrtoideae</taxon>
        <taxon>Eucalypteae</taxon>
        <taxon>Eucalyptus</taxon>
    </lineage>
</organism>
<name>A0A059C094_EUCGR</name>
<proteinExistence type="predicted"/>
<feature type="region of interest" description="Disordered" evidence="1">
    <location>
        <begin position="262"/>
        <end position="293"/>
    </location>
</feature>
<dbReference type="PANTHER" id="PTHR33623:SF17">
    <property type="entry name" value="DUF4378 DOMAIN-CONTAINING PROTEIN"/>
    <property type="match status" value="1"/>
</dbReference>
<accession>A0A059C094</accession>
<dbReference type="PANTHER" id="PTHR33623">
    <property type="entry name" value="OS04G0572500 PROTEIN"/>
    <property type="match status" value="1"/>
</dbReference>
<dbReference type="eggNOG" id="ENOG502QW90">
    <property type="taxonomic scope" value="Eukaryota"/>
</dbReference>
<reference evidence="2" key="1">
    <citation type="submission" date="2013-07" db="EMBL/GenBank/DDBJ databases">
        <title>The genome of Eucalyptus grandis.</title>
        <authorList>
            <person name="Schmutz J."/>
            <person name="Hayes R."/>
            <person name="Myburg A."/>
            <person name="Tuskan G."/>
            <person name="Grattapaglia D."/>
            <person name="Rokhsar D.S."/>
        </authorList>
    </citation>
    <scope>NUCLEOTIDE SEQUENCE</scope>
    <source>
        <tissue evidence="2">Leaf extractions</tissue>
    </source>
</reference>
<dbReference type="AlphaFoldDB" id="A0A059C094"/>
<gene>
    <name evidence="2" type="ORF">EUGRSUZ_E00281</name>
</gene>
<dbReference type="InParanoid" id="A0A059C094"/>
<feature type="region of interest" description="Disordered" evidence="1">
    <location>
        <begin position="73"/>
        <end position="93"/>
    </location>
</feature>
<dbReference type="FunCoup" id="A0A059C094">
    <property type="interactions" value="18"/>
</dbReference>
<evidence type="ECO:0000313" key="2">
    <source>
        <dbReference type="EMBL" id="KCW71792.1"/>
    </source>
</evidence>
<dbReference type="Gramene" id="KCW71792">
    <property type="protein sequence ID" value="KCW71792"/>
    <property type="gene ID" value="EUGRSUZ_E00281"/>
</dbReference>
<dbReference type="EMBL" id="KK198757">
    <property type="protein sequence ID" value="KCW71792.1"/>
    <property type="molecule type" value="Genomic_DNA"/>
</dbReference>
<evidence type="ECO:0000256" key="1">
    <source>
        <dbReference type="SAM" id="MobiDB-lite"/>
    </source>
</evidence>
<feature type="region of interest" description="Disordered" evidence="1">
    <location>
        <begin position="116"/>
        <end position="151"/>
    </location>
</feature>
<feature type="compositionally biased region" description="Acidic residues" evidence="1">
    <location>
        <begin position="270"/>
        <end position="281"/>
    </location>
</feature>
<dbReference type="OrthoDB" id="1669163at2759"/>
<evidence type="ECO:0008006" key="3">
    <source>
        <dbReference type="Google" id="ProtNLM"/>
    </source>
</evidence>
<dbReference type="KEGG" id="egr:104443552"/>
<feature type="compositionally biased region" description="Low complexity" evidence="1">
    <location>
        <begin position="130"/>
        <end position="151"/>
    </location>
</feature>
<dbReference type="OMA" id="KDIIRWT"/>
<protein>
    <recommendedName>
        <fullName evidence="3">DUF4378 domain-containing protein</fullName>
    </recommendedName>
</protein>